<evidence type="ECO:0000259" key="3">
    <source>
        <dbReference type="Pfam" id="PF05368"/>
    </source>
</evidence>
<protein>
    <submittedName>
        <fullName evidence="4">NAD(P)-binding protein</fullName>
    </submittedName>
</protein>
<dbReference type="GeneID" id="54283749"/>
<gene>
    <name evidence="4" type="ORF">BU24DRAFT_416053</name>
</gene>
<keyword evidence="2" id="KW-0560">Oxidoreductase</keyword>
<keyword evidence="1" id="KW-0521">NADP</keyword>
<dbReference type="Gene3D" id="3.90.25.10">
    <property type="entry name" value="UDP-galactose 4-epimerase, domain 1"/>
    <property type="match status" value="1"/>
</dbReference>
<evidence type="ECO:0000313" key="5">
    <source>
        <dbReference type="Proteomes" id="UP000799778"/>
    </source>
</evidence>
<dbReference type="Proteomes" id="UP000799778">
    <property type="component" value="Unassembled WGS sequence"/>
</dbReference>
<dbReference type="InterPro" id="IPR036291">
    <property type="entry name" value="NAD(P)-bd_dom_sf"/>
</dbReference>
<dbReference type="InterPro" id="IPR051609">
    <property type="entry name" value="NmrA/Isoflavone_reductase-like"/>
</dbReference>
<proteinExistence type="predicted"/>
<evidence type="ECO:0000313" key="4">
    <source>
        <dbReference type="EMBL" id="KAF2020338.1"/>
    </source>
</evidence>
<dbReference type="RefSeq" id="XP_033388677.1">
    <property type="nucleotide sequence ID" value="XM_033526352.1"/>
</dbReference>
<dbReference type="GO" id="GO:0016491">
    <property type="term" value="F:oxidoreductase activity"/>
    <property type="evidence" value="ECO:0007669"/>
    <property type="project" value="UniProtKB-KW"/>
</dbReference>
<accession>A0A6A5Y4A9</accession>
<dbReference type="Pfam" id="PF05368">
    <property type="entry name" value="NmrA"/>
    <property type="match status" value="1"/>
</dbReference>
<dbReference type="PANTHER" id="PTHR47706">
    <property type="entry name" value="NMRA-LIKE FAMILY PROTEIN"/>
    <property type="match status" value="1"/>
</dbReference>
<sequence>MAAPVKTVAILGASGNLGAVLLDHFSAQEDSPLKVTAVTREGSDSKFPDSLKVAYTDFSSASLEQVLRGQDVVIDLLPPEAKVPHERIIDAAVKSGVKRFFPSEYGVRSYYPEFAEVVAITKKKRSIVKYLEKTQDKMSWTALLCNPWTDFCVVDGLLGFDLKNKKAQIYNGGDVPFSAGLRELAGKAFYALLTNVEQFEEAKNQYIHIFSYTTTQNEILATVENILGEKFEVTHVRSEEVLPQAEMEAKEGKNRGLAAQVQAIFYSRDAKGNGVGDFRPLGDWSERLKLRPTNLEDDLKGPLTGNWRGILHWQPEELPDYSLTV</sequence>
<keyword evidence="5" id="KW-1185">Reference proteome</keyword>
<dbReference type="SUPFAM" id="SSF51735">
    <property type="entry name" value="NAD(P)-binding Rossmann-fold domains"/>
    <property type="match status" value="1"/>
</dbReference>
<dbReference type="AlphaFoldDB" id="A0A6A5Y4A9"/>
<dbReference type="InterPro" id="IPR008030">
    <property type="entry name" value="NmrA-like"/>
</dbReference>
<dbReference type="CDD" id="cd05259">
    <property type="entry name" value="PCBER_SDR_a"/>
    <property type="match status" value="1"/>
</dbReference>
<dbReference type="PANTHER" id="PTHR47706:SF9">
    <property type="entry name" value="NMRA-LIKE DOMAIN-CONTAINING PROTEIN-RELATED"/>
    <property type="match status" value="1"/>
</dbReference>
<evidence type="ECO:0000256" key="2">
    <source>
        <dbReference type="ARBA" id="ARBA00023002"/>
    </source>
</evidence>
<dbReference type="EMBL" id="ML978066">
    <property type="protein sequence ID" value="KAF2020338.1"/>
    <property type="molecule type" value="Genomic_DNA"/>
</dbReference>
<dbReference type="InterPro" id="IPR045312">
    <property type="entry name" value="PCBER-like"/>
</dbReference>
<evidence type="ECO:0000256" key="1">
    <source>
        <dbReference type="ARBA" id="ARBA00022857"/>
    </source>
</evidence>
<feature type="domain" description="NmrA-like" evidence="3">
    <location>
        <begin position="6"/>
        <end position="245"/>
    </location>
</feature>
<dbReference type="Gene3D" id="3.40.50.720">
    <property type="entry name" value="NAD(P)-binding Rossmann-like Domain"/>
    <property type="match status" value="1"/>
</dbReference>
<reference evidence="4" key="1">
    <citation type="journal article" date="2020" name="Stud. Mycol.">
        <title>101 Dothideomycetes genomes: a test case for predicting lifestyles and emergence of pathogens.</title>
        <authorList>
            <person name="Haridas S."/>
            <person name="Albert R."/>
            <person name="Binder M."/>
            <person name="Bloem J."/>
            <person name="Labutti K."/>
            <person name="Salamov A."/>
            <person name="Andreopoulos B."/>
            <person name="Baker S."/>
            <person name="Barry K."/>
            <person name="Bills G."/>
            <person name="Bluhm B."/>
            <person name="Cannon C."/>
            <person name="Castanera R."/>
            <person name="Culley D."/>
            <person name="Daum C."/>
            <person name="Ezra D."/>
            <person name="Gonzalez J."/>
            <person name="Henrissat B."/>
            <person name="Kuo A."/>
            <person name="Liang C."/>
            <person name="Lipzen A."/>
            <person name="Lutzoni F."/>
            <person name="Magnuson J."/>
            <person name="Mondo S."/>
            <person name="Nolan M."/>
            <person name="Ohm R."/>
            <person name="Pangilinan J."/>
            <person name="Park H.-J."/>
            <person name="Ramirez L."/>
            <person name="Alfaro M."/>
            <person name="Sun H."/>
            <person name="Tritt A."/>
            <person name="Yoshinaga Y."/>
            <person name="Zwiers L.-H."/>
            <person name="Turgeon B."/>
            <person name="Goodwin S."/>
            <person name="Spatafora J."/>
            <person name="Crous P."/>
            <person name="Grigoriev I."/>
        </authorList>
    </citation>
    <scope>NUCLEOTIDE SEQUENCE</scope>
    <source>
        <strain evidence="4">CBS 175.79</strain>
    </source>
</reference>
<name>A0A6A5Y4A9_9PLEO</name>
<organism evidence="4 5">
    <name type="scientific">Aaosphaeria arxii CBS 175.79</name>
    <dbReference type="NCBI Taxonomy" id="1450172"/>
    <lineage>
        <taxon>Eukaryota</taxon>
        <taxon>Fungi</taxon>
        <taxon>Dikarya</taxon>
        <taxon>Ascomycota</taxon>
        <taxon>Pezizomycotina</taxon>
        <taxon>Dothideomycetes</taxon>
        <taxon>Pleosporomycetidae</taxon>
        <taxon>Pleosporales</taxon>
        <taxon>Pleosporales incertae sedis</taxon>
        <taxon>Aaosphaeria</taxon>
    </lineage>
</organism>
<dbReference type="OrthoDB" id="9984533at2759"/>